<feature type="compositionally biased region" description="Low complexity" evidence="1">
    <location>
        <begin position="58"/>
        <end position="77"/>
    </location>
</feature>
<feature type="region of interest" description="Disordered" evidence="1">
    <location>
        <begin position="1"/>
        <end position="77"/>
    </location>
</feature>
<feature type="non-terminal residue" evidence="2">
    <location>
        <position position="77"/>
    </location>
</feature>
<evidence type="ECO:0000256" key="1">
    <source>
        <dbReference type="SAM" id="MobiDB-lite"/>
    </source>
</evidence>
<reference evidence="2 3" key="1">
    <citation type="submission" date="2016-10" db="EMBL/GenBank/DDBJ databases">
        <authorList>
            <person name="de Groot N.N."/>
        </authorList>
    </citation>
    <scope>NUCLEOTIDE SEQUENCE [LARGE SCALE GENOMIC DNA]</scope>
    <source>
        <strain evidence="2 3">KH1P1</strain>
    </source>
</reference>
<evidence type="ECO:0000313" key="2">
    <source>
        <dbReference type="EMBL" id="SET79255.1"/>
    </source>
</evidence>
<dbReference type="AlphaFoldDB" id="A0A1I0H6N4"/>
<sequence>MNYDDDELQRMRARRQERRRISESTDRMSGSSRYSYGSDSRSRSGSAGRSYGSGYGANGSRSGSSSYGSGRSGSTAG</sequence>
<dbReference type="EMBL" id="FOIL01000044">
    <property type="protein sequence ID" value="SET79255.1"/>
    <property type="molecule type" value="Genomic_DNA"/>
</dbReference>
<dbReference type="Proteomes" id="UP000199820">
    <property type="component" value="Unassembled WGS sequence"/>
</dbReference>
<protein>
    <submittedName>
        <fullName evidence="2">Uncharacterized protein</fullName>
    </submittedName>
</protein>
<evidence type="ECO:0000313" key="3">
    <source>
        <dbReference type="Proteomes" id="UP000199820"/>
    </source>
</evidence>
<accession>A0A1I0H6N4</accession>
<keyword evidence="3" id="KW-1185">Reference proteome</keyword>
<organism evidence="2 3">
    <name type="scientific">[Clostridium] aminophilum</name>
    <dbReference type="NCBI Taxonomy" id="1526"/>
    <lineage>
        <taxon>Bacteria</taxon>
        <taxon>Bacillati</taxon>
        <taxon>Bacillota</taxon>
        <taxon>Clostridia</taxon>
        <taxon>Lachnospirales</taxon>
        <taxon>Lachnospiraceae</taxon>
    </lineage>
</organism>
<feature type="compositionally biased region" description="Low complexity" evidence="1">
    <location>
        <begin position="29"/>
        <end position="50"/>
    </location>
</feature>
<name>A0A1I0H6N4_9FIRM</name>
<proteinExistence type="predicted"/>
<gene>
    <name evidence="2" type="ORF">SAMN04487771_104420</name>
</gene>